<name>A0AAW0EVN3_9TRYP</name>
<feature type="compositionally biased region" description="Polar residues" evidence="1">
    <location>
        <begin position="234"/>
        <end position="245"/>
    </location>
</feature>
<evidence type="ECO:0000313" key="3">
    <source>
        <dbReference type="Proteomes" id="UP001430356"/>
    </source>
</evidence>
<feature type="compositionally biased region" description="Acidic residues" evidence="1">
    <location>
        <begin position="374"/>
        <end position="385"/>
    </location>
</feature>
<feature type="region of interest" description="Disordered" evidence="1">
    <location>
        <begin position="207"/>
        <end position="310"/>
    </location>
</feature>
<comment type="caution">
    <text evidence="2">The sequence shown here is derived from an EMBL/GenBank/DDBJ whole genome shotgun (WGS) entry which is preliminary data.</text>
</comment>
<keyword evidence="3" id="KW-1185">Reference proteome</keyword>
<evidence type="ECO:0000256" key="1">
    <source>
        <dbReference type="SAM" id="MobiDB-lite"/>
    </source>
</evidence>
<feature type="region of interest" description="Disordered" evidence="1">
    <location>
        <begin position="7"/>
        <end position="43"/>
    </location>
</feature>
<organism evidence="2 3">
    <name type="scientific">Novymonas esmeraldas</name>
    <dbReference type="NCBI Taxonomy" id="1808958"/>
    <lineage>
        <taxon>Eukaryota</taxon>
        <taxon>Discoba</taxon>
        <taxon>Euglenozoa</taxon>
        <taxon>Kinetoplastea</taxon>
        <taxon>Metakinetoplastina</taxon>
        <taxon>Trypanosomatida</taxon>
        <taxon>Trypanosomatidae</taxon>
        <taxon>Novymonas</taxon>
    </lineage>
</organism>
<dbReference type="AlphaFoldDB" id="A0AAW0EVN3"/>
<evidence type="ECO:0000313" key="2">
    <source>
        <dbReference type="EMBL" id="KAK7197479.1"/>
    </source>
</evidence>
<proteinExistence type="predicted"/>
<reference evidence="2 3" key="1">
    <citation type="journal article" date="2021" name="MBio">
        <title>A New Model Trypanosomatid, Novymonas esmeraldas: Genomic Perception of Its 'Candidatus Pandoraea novymonadis' Endosymbiont.</title>
        <authorList>
            <person name="Zakharova A."/>
            <person name="Saura A."/>
            <person name="Butenko A."/>
            <person name="Podesvova L."/>
            <person name="Warmusova S."/>
            <person name="Kostygov A.Y."/>
            <person name="Nenarokova A."/>
            <person name="Lukes J."/>
            <person name="Opperdoes F.R."/>
            <person name="Yurchenko V."/>
        </authorList>
    </citation>
    <scope>NUCLEOTIDE SEQUENCE [LARGE SCALE GENOMIC DNA]</scope>
    <source>
        <strain evidence="2 3">E262AT.01</strain>
    </source>
</reference>
<accession>A0AAW0EVN3</accession>
<dbReference type="EMBL" id="JAECZO010000107">
    <property type="protein sequence ID" value="KAK7197479.1"/>
    <property type="molecule type" value="Genomic_DNA"/>
</dbReference>
<feature type="compositionally biased region" description="Basic residues" evidence="1">
    <location>
        <begin position="222"/>
        <end position="231"/>
    </location>
</feature>
<feature type="compositionally biased region" description="Basic residues" evidence="1">
    <location>
        <begin position="253"/>
        <end position="263"/>
    </location>
</feature>
<sequence length="690" mass="74777">MNDYAAWRSRALRSTHRSPSPVHDALLSGSAGQVPPPLPTAPHPVEDTTGCAPPLPSLVGFGDDPADAVARLQEVLHDIAATERREGRTWLNVQPCVLHAVKLLTTTAQSHAARVQQLEVLQRQLEQYTAVLVRDREVKEERYRLDAAAHREEREALWSRVRYLETQQQQQTLSQQPGEPLEAGLKAWCDAAVDARVAPLQQELRQVQRRLQATTSPSRPYRPARTRHRHPNGNGATVSDASTITVCEEPLHHGTRASRHRGRASGGAASCSAPSSSAASRSASSPSSSSASSVDGASAPPRNAASPGAGRMMREVQRLRRQWRHFLQTVPAAVATDSGHHARRSRRSHDRHSSVPLGNRTAQRGDPARRARMEEEEDEEEEEEEMGGRSSCLEQVERRPPAALTSALPASGRRVRWYWSGDSHSHFSDAVRRDDQLDGCVHPALRGASPALRWSACHAFDGRTDCWYDLGTWATHRRHLRAVAQAEHDSASGDSRLGRMTWTMSLVSWPDPATMVVERAGIYAVRACLVRHCASASLCGGAGRAGPVSAERDCGGRSGGAMTLWVNGVAVSGVREAVAHTLLYAHAPSSTTRVASPCRASAGRTRAAGSPPFRSSSAVGIRSPVLRRDRGDGADAGQLRRPCCEPAQLHTNTLATTLFLPAGAALQVRCCGLSDTKAVHEAVLELEFVV</sequence>
<feature type="compositionally biased region" description="Low complexity" evidence="1">
    <location>
        <begin position="266"/>
        <end position="301"/>
    </location>
</feature>
<feature type="region of interest" description="Disordered" evidence="1">
    <location>
        <begin position="330"/>
        <end position="405"/>
    </location>
</feature>
<gene>
    <name evidence="2" type="ORF">NESM_000697400</name>
</gene>
<protein>
    <submittedName>
        <fullName evidence="2">Uncharacterized protein</fullName>
    </submittedName>
</protein>
<dbReference type="Proteomes" id="UP001430356">
    <property type="component" value="Unassembled WGS sequence"/>
</dbReference>
<feature type="compositionally biased region" description="Basic residues" evidence="1">
    <location>
        <begin position="341"/>
        <end position="350"/>
    </location>
</feature>